<evidence type="ECO:0000313" key="2">
    <source>
        <dbReference type="Proteomes" id="UP000499080"/>
    </source>
</evidence>
<dbReference type="Proteomes" id="UP000499080">
    <property type="component" value="Unassembled WGS sequence"/>
</dbReference>
<accession>A0A4Y2F8R2</accession>
<dbReference type="EMBL" id="BGPR01000827">
    <property type="protein sequence ID" value="GBM37058.1"/>
    <property type="molecule type" value="Genomic_DNA"/>
</dbReference>
<name>A0A4Y2F8R2_ARAVE</name>
<gene>
    <name evidence="1" type="ORF">AVEN_228077_1</name>
</gene>
<comment type="caution">
    <text evidence="1">The sequence shown here is derived from an EMBL/GenBank/DDBJ whole genome shotgun (WGS) entry which is preliminary data.</text>
</comment>
<evidence type="ECO:0000313" key="1">
    <source>
        <dbReference type="EMBL" id="GBM37058.1"/>
    </source>
</evidence>
<protein>
    <submittedName>
        <fullName evidence="1">Uncharacterized protein</fullName>
    </submittedName>
</protein>
<organism evidence="1 2">
    <name type="scientific">Araneus ventricosus</name>
    <name type="common">Orbweaver spider</name>
    <name type="synonym">Epeira ventricosa</name>
    <dbReference type="NCBI Taxonomy" id="182803"/>
    <lineage>
        <taxon>Eukaryota</taxon>
        <taxon>Metazoa</taxon>
        <taxon>Ecdysozoa</taxon>
        <taxon>Arthropoda</taxon>
        <taxon>Chelicerata</taxon>
        <taxon>Arachnida</taxon>
        <taxon>Araneae</taxon>
        <taxon>Araneomorphae</taxon>
        <taxon>Entelegynae</taxon>
        <taxon>Araneoidea</taxon>
        <taxon>Araneidae</taxon>
        <taxon>Araneus</taxon>
    </lineage>
</organism>
<proteinExistence type="predicted"/>
<dbReference type="AlphaFoldDB" id="A0A4Y2F8R2"/>
<keyword evidence="2" id="KW-1185">Reference proteome</keyword>
<sequence length="108" mass="12235">MRAHIRHSLLIVVQELEVYSTITLESKLKELNLGLEQEKERINSGVRKVLDSTVHLSVYHRKSYAVFVSMSAMPLPKPLHVTHRTTGQAGFPVIVRGELHTSSHTRLV</sequence>
<reference evidence="1 2" key="1">
    <citation type="journal article" date="2019" name="Sci. Rep.">
        <title>Orb-weaving spider Araneus ventricosus genome elucidates the spidroin gene catalogue.</title>
        <authorList>
            <person name="Kono N."/>
            <person name="Nakamura H."/>
            <person name="Ohtoshi R."/>
            <person name="Moran D.A.P."/>
            <person name="Shinohara A."/>
            <person name="Yoshida Y."/>
            <person name="Fujiwara M."/>
            <person name="Mori M."/>
            <person name="Tomita M."/>
            <person name="Arakawa K."/>
        </authorList>
    </citation>
    <scope>NUCLEOTIDE SEQUENCE [LARGE SCALE GENOMIC DNA]</scope>
</reference>